<dbReference type="Proteomes" id="UP000298493">
    <property type="component" value="Unassembled WGS sequence"/>
</dbReference>
<name>A0A4Z1PSC8_9PEZI</name>
<dbReference type="EMBL" id="SNSC02000002">
    <property type="protein sequence ID" value="TID27055.1"/>
    <property type="molecule type" value="Genomic_DNA"/>
</dbReference>
<keyword evidence="2" id="KW-1185">Reference proteome</keyword>
<proteinExistence type="predicted"/>
<organism evidence="1 2">
    <name type="scientific">Venturia nashicola</name>
    <dbReference type="NCBI Taxonomy" id="86259"/>
    <lineage>
        <taxon>Eukaryota</taxon>
        <taxon>Fungi</taxon>
        <taxon>Dikarya</taxon>
        <taxon>Ascomycota</taxon>
        <taxon>Pezizomycotina</taxon>
        <taxon>Dothideomycetes</taxon>
        <taxon>Pleosporomycetidae</taxon>
        <taxon>Venturiales</taxon>
        <taxon>Venturiaceae</taxon>
        <taxon>Venturia</taxon>
    </lineage>
</organism>
<sequence>MTSQNNSPQNQIPILFTIASSNRHDLLLTTPSTSYTHLTTSIATLASTSPNCEEFMSKYKKRRSASIPARVKSLKVKWGVGSTTWPRVTVVTEENLGAVLCMMERGVGSGGMLLRLFLRRRRGRGKVRSEK</sequence>
<dbReference type="AlphaFoldDB" id="A0A4Z1PSC8"/>
<protein>
    <submittedName>
        <fullName evidence="1">Uncharacterized protein</fullName>
    </submittedName>
</protein>
<accession>A0A4Z1PSC8</accession>
<evidence type="ECO:0000313" key="2">
    <source>
        <dbReference type="Proteomes" id="UP000298493"/>
    </source>
</evidence>
<comment type="caution">
    <text evidence="1">The sequence shown here is derived from an EMBL/GenBank/DDBJ whole genome shotgun (WGS) entry which is preliminary data.</text>
</comment>
<evidence type="ECO:0000313" key="1">
    <source>
        <dbReference type="EMBL" id="TID27055.1"/>
    </source>
</evidence>
<gene>
    <name evidence="1" type="ORF">E6O75_ATG01548</name>
</gene>
<reference evidence="1 2" key="1">
    <citation type="submission" date="2019-04" db="EMBL/GenBank/DDBJ databases">
        <title>High contiguity whole genome sequence and gene annotation resource for two Venturia nashicola isolates.</title>
        <authorList>
            <person name="Prokchorchik M."/>
            <person name="Won K."/>
            <person name="Lee Y."/>
            <person name="Choi E.D."/>
            <person name="Segonzac C."/>
            <person name="Sohn K.H."/>
        </authorList>
    </citation>
    <scope>NUCLEOTIDE SEQUENCE [LARGE SCALE GENOMIC DNA]</scope>
    <source>
        <strain evidence="1 2">PRI2</strain>
    </source>
</reference>